<protein>
    <submittedName>
        <fullName evidence="1">Uncharacterized protein</fullName>
    </submittedName>
</protein>
<comment type="caution">
    <text evidence="1">The sequence shown here is derived from an EMBL/GenBank/DDBJ whole genome shotgun (WGS) entry which is preliminary data.</text>
</comment>
<proteinExistence type="predicted"/>
<gene>
    <name evidence="1" type="ORF">HO173_001404</name>
</gene>
<accession>A0A8H6G5G0</accession>
<organism evidence="1 2">
    <name type="scientific">Letharia columbiana</name>
    <dbReference type="NCBI Taxonomy" id="112416"/>
    <lineage>
        <taxon>Eukaryota</taxon>
        <taxon>Fungi</taxon>
        <taxon>Dikarya</taxon>
        <taxon>Ascomycota</taxon>
        <taxon>Pezizomycotina</taxon>
        <taxon>Lecanoromycetes</taxon>
        <taxon>OSLEUM clade</taxon>
        <taxon>Lecanoromycetidae</taxon>
        <taxon>Lecanorales</taxon>
        <taxon>Lecanorineae</taxon>
        <taxon>Parmeliaceae</taxon>
        <taxon>Letharia</taxon>
    </lineage>
</organism>
<evidence type="ECO:0000313" key="1">
    <source>
        <dbReference type="EMBL" id="KAF6240731.1"/>
    </source>
</evidence>
<dbReference type="GeneID" id="59283078"/>
<reference evidence="1 2" key="1">
    <citation type="journal article" date="2020" name="Genomics">
        <title>Complete, high-quality genomes from long-read metagenomic sequencing of two wolf lichen thalli reveals enigmatic genome architecture.</title>
        <authorList>
            <person name="McKenzie S.K."/>
            <person name="Walston R.F."/>
            <person name="Allen J.L."/>
        </authorList>
    </citation>
    <scope>NUCLEOTIDE SEQUENCE [LARGE SCALE GENOMIC DNA]</scope>
    <source>
        <strain evidence="1">WasteWater2</strain>
    </source>
</reference>
<dbReference type="RefSeq" id="XP_037169990.1">
    <property type="nucleotide sequence ID" value="XM_037303343.1"/>
</dbReference>
<sequence length="75" mass="8595">MLANGSGFEKMGLEEFLYTKKVVGCLAWVALSNYALLEKYDTNGDLVRYSAELTGYVMEYISNARERVVELTSWW</sequence>
<keyword evidence="2" id="KW-1185">Reference proteome</keyword>
<name>A0A8H6G5G0_9LECA</name>
<dbReference type="AlphaFoldDB" id="A0A8H6G5G0"/>
<evidence type="ECO:0000313" key="2">
    <source>
        <dbReference type="Proteomes" id="UP000578531"/>
    </source>
</evidence>
<dbReference type="Proteomes" id="UP000578531">
    <property type="component" value="Unassembled WGS sequence"/>
</dbReference>
<dbReference type="EMBL" id="JACCJC010000003">
    <property type="protein sequence ID" value="KAF6240731.1"/>
    <property type="molecule type" value="Genomic_DNA"/>
</dbReference>